<accession>A0ABP7J8I4</accession>
<gene>
    <name evidence="2" type="ORF">GCM10022242_41730</name>
</gene>
<evidence type="ECO:0000313" key="3">
    <source>
        <dbReference type="Proteomes" id="UP001501821"/>
    </source>
</evidence>
<keyword evidence="1" id="KW-0732">Signal</keyword>
<protein>
    <submittedName>
        <fullName evidence="2">Uncharacterized protein</fullName>
    </submittedName>
</protein>
<proteinExistence type="predicted"/>
<organism evidence="2 3">
    <name type="scientific">Nocardioides panacisoli</name>
    <dbReference type="NCBI Taxonomy" id="627624"/>
    <lineage>
        <taxon>Bacteria</taxon>
        <taxon>Bacillati</taxon>
        <taxon>Actinomycetota</taxon>
        <taxon>Actinomycetes</taxon>
        <taxon>Propionibacteriales</taxon>
        <taxon>Nocardioidaceae</taxon>
        <taxon>Nocardioides</taxon>
    </lineage>
</organism>
<feature type="chain" id="PRO_5045906321" evidence="1">
    <location>
        <begin position="17"/>
        <end position="144"/>
    </location>
</feature>
<dbReference type="Proteomes" id="UP001501821">
    <property type="component" value="Unassembled WGS sequence"/>
</dbReference>
<sequence length="144" mass="15701">MIALILLLSCVLSASACGTVEESDPEDWDESARVALGDASSQLSTVRLILETERRDDTWHGYAVVVLADAEKSAGKDADTVSALQAPPDRTKLSSKVSDLLTRASDLVQQARETVVAHHEVDQKLLQQLQSLSDRLDTEEKSLR</sequence>
<name>A0ABP7J8I4_9ACTN</name>
<evidence type="ECO:0000256" key="1">
    <source>
        <dbReference type="SAM" id="SignalP"/>
    </source>
</evidence>
<dbReference type="EMBL" id="BAABAH010000026">
    <property type="protein sequence ID" value="GAA3836771.1"/>
    <property type="molecule type" value="Genomic_DNA"/>
</dbReference>
<reference evidence="3" key="1">
    <citation type="journal article" date="2019" name="Int. J. Syst. Evol. Microbiol.">
        <title>The Global Catalogue of Microorganisms (GCM) 10K type strain sequencing project: providing services to taxonomists for standard genome sequencing and annotation.</title>
        <authorList>
            <consortium name="The Broad Institute Genomics Platform"/>
            <consortium name="The Broad Institute Genome Sequencing Center for Infectious Disease"/>
            <person name="Wu L."/>
            <person name="Ma J."/>
        </authorList>
    </citation>
    <scope>NUCLEOTIDE SEQUENCE [LARGE SCALE GENOMIC DNA]</scope>
    <source>
        <strain evidence="3">JCM 16953</strain>
    </source>
</reference>
<comment type="caution">
    <text evidence="2">The sequence shown here is derived from an EMBL/GenBank/DDBJ whole genome shotgun (WGS) entry which is preliminary data.</text>
</comment>
<feature type="signal peptide" evidence="1">
    <location>
        <begin position="1"/>
        <end position="16"/>
    </location>
</feature>
<evidence type="ECO:0000313" key="2">
    <source>
        <dbReference type="EMBL" id="GAA3836771.1"/>
    </source>
</evidence>
<keyword evidence="3" id="KW-1185">Reference proteome</keyword>